<dbReference type="RefSeq" id="WP_141421906.1">
    <property type="nucleotide sequence ID" value="NZ_VIAR01000007.1"/>
</dbReference>
<dbReference type="InterPro" id="IPR005122">
    <property type="entry name" value="Uracil-DNA_glycosylase-like"/>
</dbReference>
<name>A0A507ZQ51_9FLAO</name>
<proteinExistence type="predicted"/>
<accession>A0A507ZQ51</accession>
<dbReference type="EMBL" id="VIAR01000007">
    <property type="protein sequence ID" value="TQD38711.1"/>
    <property type="molecule type" value="Genomic_DNA"/>
</dbReference>
<dbReference type="Pfam" id="PF03167">
    <property type="entry name" value="UDG"/>
    <property type="match status" value="1"/>
</dbReference>
<dbReference type="SUPFAM" id="SSF52141">
    <property type="entry name" value="Uracil-DNA glycosylase-like"/>
    <property type="match status" value="1"/>
</dbReference>
<protein>
    <recommendedName>
        <fullName evidence="1">Uracil-DNA glycosylase-like domain-containing protein</fullName>
    </recommendedName>
</protein>
<evidence type="ECO:0000313" key="2">
    <source>
        <dbReference type="EMBL" id="TQD38711.1"/>
    </source>
</evidence>
<comment type="caution">
    <text evidence="2">The sequence shown here is derived from an EMBL/GenBank/DDBJ whole genome shotgun (WGS) entry which is preliminary data.</text>
</comment>
<reference evidence="2 3" key="1">
    <citation type="submission" date="2019-06" db="EMBL/GenBank/DDBJ databases">
        <title>Flavibacter putida gen. nov., sp. nov., a novel marine bacterium of the family Flavobacteriaceae isolated from coastal seawater.</title>
        <authorList>
            <person name="Feng X."/>
        </authorList>
    </citation>
    <scope>NUCLEOTIDE SEQUENCE [LARGE SCALE GENOMIC DNA]</scope>
    <source>
        <strain evidence="2 3">PLHSN227</strain>
    </source>
</reference>
<sequence length="189" mass="22094">MSLKFAFNLKSNDFEKLKYIIVGDNPGKNEYEQNKFFIGQSGTQLRNHFKNNGLTENFEEECLIFNKTFLSTDKTNGLNNIKEKISSKNFDRILYFSAYEIANYSNNLNLPILIFGKSKLEKGKIFYPFWNKLSELCDSNKIFVFSHPSNSNFTKEWNKHRATQKNKNNRELLNYIGQLNTQKLNNSNG</sequence>
<dbReference type="InterPro" id="IPR036895">
    <property type="entry name" value="Uracil-DNA_glycosylase-like_sf"/>
</dbReference>
<keyword evidence="3" id="KW-1185">Reference proteome</keyword>
<evidence type="ECO:0000259" key="1">
    <source>
        <dbReference type="Pfam" id="PF03167"/>
    </source>
</evidence>
<dbReference type="Proteomes" id="UP000317169">
    <property type="component" value="Unassembled WGS sequence"/>
</dbReference>
<dbReference type="Gene3D" id="3.40.470.10">
    <property type="entry name" value="Uracil-DNA glycosylase-like domain"/>
    <property type="match status" value="1"/>
</dbReference>
<evidence type="ECO:0000313" key="3">
    <source>
        <dbReference type="Proteomes" id="UP000317169"/>
    </source>
</evidence>
<dbReference type="OrthoDB" id="1452400at2"/>
<dbReference type="AlphaFoldDB" id="A0A507ZQ51"/>
<feature type="domain" description="Uracil-DNA glycosylase-like" evidence="1">
    <location>
        <begin position="16"/>
        <end position="162"/>
    </location>
</feature>
<gene>
    <name evidence="2" type="ORF">FKR84_08670</name>
</gene>
<organism evidence="2 3">
    <name type="scientific">Haloflavibacter putidus</name>
    <dbReference type="NCBI Taxonomy" id="2576776"/>
    <lineage>
        <taxon>Bacteria</taxon>
        <taxon>Pseudomonadati</taxon>
        <taxon>Bacteroidota</taxon>
        <taxon>Flavobacteriia</taxon>
        <taxon>Flavobacteriales</taxon>
        <taxon>Flavobacteriaceae</taxon>
        <taxon>Haloflavibacter</taxon>
    </lineage>
</organism>